<feature type="region of interest" description="Disordered" evidence="1">
    <location>
        <begin position="72"/>
        <end position="94"/>
    </location>
</feature>
<organism evidence="2 3">
    <name type="scientific">Haematococcus lacustris</name>
    <name type="common">Green alga</name>
    <name type="synonym">Haematococcus pluvialis</name>
    <dbReference type="NCBI Taxonomy" id="44745"/>
    <lineage>
        <taxon>Eukaryota</taxon>
        <taxon>Viridiplantae</taxon>
        <taxon>Chlorophyta</taxon>
        <taxon>core chlorophytes</taxon>
        <taxon>Chlorophyceae</taxon>
        <taxon>CS clade</taxon>
        <taxon>Chlamydomonadales</taxon>
        <taxon>Haematococcaceae</taxon>
        <taxon>Haematococcus</taxon>
    </lineage>
</organism>
<name>A0A6A0A0J4_HAELA</name>
<feature type="compositionally biased region" description="Basic and acidic residues" evidence="1">
    <location>
        <begin position="73"/>
        <end position="94"/>
    </location>
</feature>
<feature type="non-terminal residue" evidence="2">
    <location>
        <position position="113"/>
    </location>
</feature>
<evidence type="ECO:0000256" key="1">
    <source>
        <dbReference type="SAM" id="MobiDB-lite"/>
    </source>
</evidence>
<comment type="caution">
    <text evidence="2">The sequence shown here is derived from an EMBL/GenBank/DDBJ whole genome shotgun (WGS) entry which is preliminary data.</text>
</comment>
<gene>
    <name evidence="2" type="ORF">HaLaN_23837</name>
</gene>
<dbReference type="EMBL" id="BLLF01002926">
    <property type="protein sequence ID" value="GFH25809.1"/>
    <property type="molecule type" value="Genomic_DNA"/>
</dbReference>
<keyword evidence="3" id="KW-1185">Reference proteome</keyword>
<reference evidence="2 3" key="1">
    <citation type="submission" date="2020-02" db="EMBL/GenBank/DDBJ databases">
        <title>Draft genome sequence of Haematococcus lacustris strain NIES-144.</title>
        <authorList>
            <person name="Morimoto D."/>
            <person name="Nakagawa S."/>
            <person name="Yoshida T."/>
            <person name="Sawayama S."/>
        </authorList>
    </citation>
    <scope>NUCLEOTIDE SEQUENCE [LARGE SCALE GENOMIC DNA]</scope>
    <source>
        <strain evidence="2 3">NIES-144</strain>
    </source>
</reference>
<evidence type="ECO:0000313" key="2">
    <source>
        <dbReference type="EMBL" id="GFH25809.1"/>
    </source>
</evidence>
<sequence>LRFRSRNLAISASHCRLCGRTATCAREQTTAARRVSLARCKKAVGLDARDDTIRVKDQPCIWLLPPEIPESLAGKDRNAKSGSEATREKHEQLKTKALSTIQRIEQSCTVSLA</sequence>
<dbReference type="AlphaFoldDB" id="A0A6A0A0J4"/>
<protein>
    <submittedName>
        <fullName evidence="2">Uncharacterized protein</fullName>
    </submittedName>
</protein>
<proteinExistence type="predicted"/>
<accession>A0A6A0A0J4</accession>
<feature type="non-terminal residue" evidence="2">
    <location>
        <position position="1"/>
    </location>
</feature>
<dbReference type="Proteomes" id="UP000485058">
    <property type="component" value="Unassembled WGS sequence"/>
</dbReference>
<evidence type="ECO:0000313" key="3">
    <source>
        <dbReference type="Proteomes" id="UP000485058"/>
    </source>
</evidence>